<evidence type="ECO:0000256" key="1">
    <source>
        <dbReference type="ARBA" id="ARBA00006484"/>
    </source>
</evidence>
<sequence length="261" mass="27699">MRMSSAIVTGASSGIGAVYADRLAARGYDLILVARDTERLSDRANRIADRYGVATTPLPLDLSRDGDMDTLLGRIRRDQSIDLIVNSAGVGPHATVIASDDVSLDRMVFLNVNVLHTLTVAAAKAFAARGSGAIINLASVVALMPERFNGSYAAGKAFVVSLSQALDAELRPQGVRIQAVLPGFTRTEIFERAGVDTSAIPTEMMMDPGDMVDAALAGFDAGEVITIPSLENEALWAAFESARLQMSPYLSLNKPAARFAL</sequence>
<dbReference type="PANTHER" id="PTHR42901">
    <property type="entry name" value="ALCOHOL DEHYDROGENASE"/>
    <property type="match status" value="1"/>
</dbReference>
<dbReference type="Proteomes" id="UP000309667">
    <property type="component" value="Unassembled WGS sequence"/>
</dbReference>
<dbReference type="PRINTS" id="PR00080">
    <property type="entry name" value="SDRFAMILY"/>
</dbReference>
<dbReference type="CDD" id="cd05233">
    <property type="entry name" value="SDR_c"/>
    <property type="match status" value="1"/>
</dbReference>
<dbReference type="InterPro" id="IPR002347">
    <property type="entry name" value="SDR_fam"/>
</dbReference>
<evidence type="ECO:0000256" key="2">
    <source>
        <dbReference type="ARBA" id="ARBA00023002"/>
    </source>
</evidence>
<organism evidence="4 5">
    <name type="scientific">Rhizobium rhizophilum</name>
    <dbReference type="NCBI Taxonomy" id="1850373"/>
    <lineage>
        <taxon>Bacteria</taxon>
        <taxon>Pseudomonadati</taxon>
        <taxon>Pseudomonadota</taxon>
        <taxon>Alphaproteobacteria</taxon>
        <taxon>Hyphomicrobiales</taxon>
        <taxon>Rhizobiaceae</taxon>
        <taxon>Rhizobium/Agrobacterium group</taxon>
        <taxon>Rhizobium</taxon>
    </lineage>
</organism>
<gene>
    <name evidence="4" type="ORF">E9677_18345</name>
</gene>
<keyword evidence="2" id="KW-0560">Oxidoreductase</keyword>
<dbReference type="SUPFAM" id="SSF51735">
    <property type="entry name" value="NAD(P)-binding Rossmann-fold domains"/>
    <property type="match status" value="1"/>
</dbReference>
<dbReference type="PIRSF" id="PIRSF000126">
    <property type="entry name" value="11-beta-HSD1"/>
    <property type="match status" value="1"/>
</dbReference>
<dbReference type="PRINTS" id="PR00081">
    <property type="entry name" value="GDHRDH"/>
</dbReference>
<dbReference type="Pfam" id="PF00106">
    <property type="entry name" value="adh_short"/>
    <property type="match status" value="1"/>
</dbReference>
<protein>
    <submittedName>
        <fullName evidence="4">SDR family oxidoreductase</fullName>
    </submittedName>
</protein>
<evidence type="ECO:0000313" key="5">
    <source>
        <dbReference type="Proteomes" id="UP000309667"/>
    </source>
</evidence>
<evidence type="ECO:0000256" key="3">
    <source>
        <dbReference type="RuleBase" id="RU000363"/>
    </source>
</evidence>
<proteinExistence type="inferred from homology"/>
<comment type="similarity">
    <text evidence="1 3">Belongs to the short-chain dehydrogenases/reductases (SDR) family.</text>
</comment>
<dbReference type="Gene3D" id="3.40.50.720">
    <property type="entry name" value="NAD(P)-binding Rossmann-like Domain"/>
    <property type="match status" value="1"/>
</dbReference>
<name>A0ABY2QRN7_9HYPH</name>
<keyword evidence="5" id="KW-1185">Reference proteome</keyword>
<accession>A0ABY2QRN7</accession>
<reference evidence="4 5" key="1">
    <citation type="submission" date="2019-04" db="EMBL/GenBank/DDBJ databases">
        <title>Genome sequence of strain 7209-2.</title>
        <authorList>
            <person name="Gao J."/>
            <person name="Sun J."/>
        </authorList>
    </citation>
    <scope>NUCLEOTIDE SEQUENCE [LARGE SCALE GENOMIC DNA]</scope>
    <source>
        <strain evidence="4 5">7209-2</strain>
    </source>
</reference>
<dbReference type="RefSeq" id="WP_136559476.1">
    <property type="nucleotide sequence ID" value="NZ_STGT01000004.1"/>
</dbReference>
<dbReference type="PANTHER" id="PTHR42901:SF1">
    <property type="entry name" value="ALCOHOL DEHYDROGENASE"/>
    <property type="match status" value="1"/>
</dbReference>
<evidence type="ECO:0000313" key="4">
    <source>
        <dbReference type="EMBL" id="THV12687.1"/>
    </source>
</evidence>
<dbReference type="InterPro" id="IPR036291">
    <property type="entry name" value="NAD(P)-bd_dom_sf"/>
</dbReference>
<comment type="caution">
    <text evidence="4">The sequence shown here is derived from an EMBL/GenBank/DDBJ whole genome shotgun (WGS) entry which is preliminary data.</text>
</comment>
<dbReference type="EMBL" id="STGT01000004">
    <property type="protein sequence ID" value="THV12687.1"/>
    <property type="molecule type" value="Genomic_DNA"/>
</dbReference>